<keyword evidence="8" id="KW-0227">DNA damage</keyword>
<dbReference type="SUPFAM" id="SSF46767">
    <property type="entry name" value="Methylated DNA-protein cysteine methyltransferase, C-terminal domain"/>
    <property type="match status" value="1"/>
</dbReference>
<feature type="domain" description="Methylated-DNA-[protein]-cysteine S-methyltransferase DNA binding" evidence="11">
    <location>
        <begin position="88"/>
        <end position="170"/>
    </location>
</feature>
<dbReference type="Proteomes" id="UP001499987">
    <property type="component" value="Unassembled WGS sequence"/>
</dbReference>
<evidence type="ECO:0000256" key="2">
    <source>
        <dbReference type="ARBA" id="ARBA00003317"/>
    </source>
</evidence>
<dbReference type="InterPro" id="IPR036388">
    <property type="entry name" value="WH-like_DNA-bd_sf"/>
</dbReference>
<dbReference type="InterPro" id="IPR036631">
    <property type="entry name" value="MGMT_N_sf"/>
</dbReference>
<comment type="similarity">
    <text evidence="3">Belongs to the MGMT family.</text>
</comment>
<evidence type="ECO:0000313" key="13">
    <source>
        <dbReference type="Proteomes" id="UP001499987"/>
    </source>
</evidence>
<dbReference type="Pfam" id="PF01035">
    <property type="entry name" value="DNA_binding_1"/>
    <property type="match status" value="1"/>
</dbReference>
<comment type="catalytic activity">
    <reaction evidence="10">
        <text>a 6-O-methyl-2'-deoxyguanosine in DNA + L-cysteinyl-[protein] = S-methyl-L-cysteinyl-[protein] + a 2'-deoxyguanosine in DNA</text>
        <dbReference type="Rhea" id="RHEA:24000"/>
        <dbReference type="Rhea" id="RHEA-COMP:10131"/>
        <dbReference type="Rhea" id="RHEA-COMP:10132"/>
        <dbReference type="Rhea" id="RHEA-COMP:11367"/>
        <dbReference type="Rhea" id="RHEA-COMP:11368"/>
        <dbReference type="ChEBI" id="CHEBI:29950"/>
        <dbReference type="ChEBI" id="CHEBI:82612"/>
        <dbReference type="ChEBI" id="CHEBI:85445"/>
        <dbReference type="ChEBI" id="CHEBI:85448"/>
        <dbReference type="EC" id="2.1.1.63"/>
    </reaction>
</comment>
<name>A0ABP4E6H8_9ACTN</name>
<dbReference type="CDD" id="cd06445">
    <property type="entry name" value="ATase"/>
    <property type="match status" value="1"/>
</dbReference>
<keyword evidence="9" id="KW-0234">DNA repair</keyword>
<evidence type="ECO:0000256" key="10">
    <source>
        <dbReference type="ARBA" id="ARBA00049348"/>
    </source>
</evidence>
<keyword evidence="6" id="KW-0489">Methyltransferase</keyword>
<dbReference type="RefSeq" id="WP_344625268.1">
    <property type="nucleotide sequence ID" value="NZ_BAAALD010000041.1"/>
</dbReference>
<gene>
    <name evidence="12" type="ORF">GCM10009663_42750</name>
</gene>
<dbReference type="Gene3D" id="3.30.160.70">
    <property type="entry name" value="Methylated DNA-protein cysteine methyltransferase domain"/>
    <property type="match status" value="1"/>
</dbReference>
<dbReference type="InterPro" id="IPR036217">
    <property type="entry name" value="MethylDNA_cys_MeTrfase_DNAb"/>
</dbReference>
<dbReference type="EC" id="2.1.1.63" evidence="4"/>
<accession>A0ABP4E6H8</accession>
<evidence type="ECO:0000256" key="5">
    <source>
        <dbReference type="ARBA" id="ARBA00015377"/>
    </source>
</evidence>
<evidence type="ECO:0000256" key="1">
    <source>
        <dbReference type="ARBA" id="ARBA00001286"/>
    </source>
</evidence>
<evidence type="ECO:0000256" key="4">
    <source>
        <dbReference type="ARBA" id="ARBA00011918"/>
    </source>
</evidence>
<organism evidence="12 13">
    <name type="scientific">Kitasatospora arboriphila</name>
    <dbReference type="NCBI Taxonomy" id="258052"/>
    <lineage>
        <taxon>Bacteria</taxon>
        <taxon>Bacillati</taxon>
        <taxon>Actinomycetota</taxon>
        <taxon>Actinomycetes</taxon>
        <taxon>Kitasatosporales</taxon>
        <taxon>Streptomycetaceae</taxon>
        <taxon>Kitasatospora</taxon>
    </lineage>
</organism>
<dbReference type="Gene3D" id="1.10.10.10">
    <property type="entry name" value="Winged helix-like DNA-binding domain superfamily/Winged helix DNA-binding domain"/>
    <property type="match status" value="1"/>
</dbReference>
<keyword evidence="7" id="KW-0808">Transferase</keyword>
<reference evidence="13" key="1">
    <citation type="journal article" date="2019" name="Int. J. Syst. Evol. Microbiol.">
        <title>The Global Catalogue of Microorganisms (GCM) 10K type strain sequencing project: providing services to taxonomists for standard genome sequencing and annotation.</title>
        <authorList>
            <consortium name="The Broad Institute Genomics Platform"/>
            <consortium name="The Broad Institute Genome Sequencing Center for Infectious Disease"/>
            <person name="Wu L."/>
            <person name="Ma J."/>
        </authorList>
    </citation>
    <scope>NUCLEOTIDE SEQUENCE [LARGE SCALE GENOMIC DNA]</scope>
    <source>
        <strain evidence="13">JCM 13002</strain>
    </source>
</reference>
<dbReference type="InterPro" id="IPR001497">
    <property type="entry name" value="MethylDNA_cys_MeTrfase_AS"/>
</dbReference>
<protein>
    <recommendedName>
        <fullName evidence="5">Methylated-DNA--protein-cysteine methyltransferase</fullName>
        <ecNumber evidence="4">2.1.1.63</ecNumber>
    </recommendedName>
</protein>
<keyword evidence="13" id="KW-1185">Reference proteome</keyword>
<evidence type="ECO:0000256" key="7">
    <source>
        <dbReference type="ARBA" id="ARBA00022679"/>
    </source>
</evidence>
<dbReference type="PANTHER" id="PTHR46460:SF1">
    <property type="entry name" value="METHYLATED-DNA--PROTEIN-CYSTEINE METHYLTRANSFERASE"/>
    <property type="match status" value="1"/>
</dbReference>
<dbReference type="InterPro" id="IPR014048">
    <property type="entry name" value="MethylDNA_cys_MeTrfase_DNA-bd"/>
</dbReference>
<evidence type="ECO:0000256" key="8">
    <source>
        <dbReference type="ARBA" id="ARBA00022763"/>
    </source>
</evidence>
<dbReference type="SUPFAM" id="SSF53155">
    <property type="entry name" value="Methylated DNA-protein cysteine methyltransferase domain"/>
    <property type="match status" value="1"/>
</dbReference>
<comment type="caution">
    <text evidence="12">The sequence shown here is derived from an EMBL/GenBank/DDBJ whole genome shotgun (WGS) entry which is preliminary data.</text>
</comment>
<dbReference type="PANTHER" id="PTHR46460">
    <property type="entry name" value="METHYLATED-DNA--PROTEIN-CYSTEINE METHYLTRANSFERASE"/>
    <property type="match status" value="1"/>
</dbReference>
<comment type="function">
    <text evidence="2">Involved in the cellular defense against the biological effects of O6-methylguanine (O6-MeG) and O4-methylthymine (O4-MeT) in DNA. Repairs the methylated nucleobase in DNA by stoichiometrically transferring the methyl group to a cysteine residue in the enzyme. This is a suicide reaction: the enzyme is irreversibly inactivated.</text>
</comment>
<sequence>MEPLSWITVPTPLPTGPMRLAVTPTGVAAVSYAGEPTAGAGAPECTERQVVDAVTGQLAEYFGGRRRLLELPIDWRLATGPHRVVLERLVADVGYGRTITYGELAARSGVFEDVAEPGLAARTVGQMMGANPLALLVPCHRVVAADGLGGFGGGPQGLETKRWLLTLEGVLPPTLDWNGPVG</sequence>
<evidence type="ECO:0000259" key="11">
    <source>
        <dbReference type="Pfam" id="PF01035"/>
    </source>
</evidence>
<dbReference type="EMBL" id="BAAALD010000041">
    <property type="protein sequence ID" value="GAA1094770.1"/>
    <property type="molecule type" value="Genomic_DNA"/>
</dbReference>
<evidence type="ECO:0000313" key="12">
    <source>
        <dbReference type="EMBL" id="GAA1094770.1"/>
    </source>
</evidence>
<dbReference type="NCBIfam" id="TIGR00589">
    <property type="entry name" value="ogt"/>
    <property type="match status" value="1"/>
</dbReference>
<proteinExistence type="inferred from homology"/>
<evidence type="ECO:0000256" key="9">
    <source>
        <dbReference type="ARBA" id="ARBA00023204"/>
    </source>
</evidence>
<evidence type="ECO:0000256" key="3">
    <source>
        <dbReference type="ARBA" id="ARBA00008711"/>
    </source>
</evidence>
<dbReference type="PROSITE" id="PS00374">
    <property type="entry name" value="MGMT"/>
    <property type="match status" value="1"/>
</dbReference>
<comment type="catalytic activity">
    <reaction evidence="1">
        <text>a 4-O-methyl-thymidine in DNA + L-cysteinyl-[protein] = a thymidine in DNA + S-methyl-L-cysteinyl-[protein]</text>
        <dbReference type="Rhea" id="RHEA:53428"/>
        <dbReference type="Rhea" id="RHEA-COMP:10131"/>
        <dbReference type="Rhea" id="RHEA-COMP:10132"/>
        <dbReference type="Rhea" id="RHEA-COMP:13555"/>
        <dbReference type="Rhea" id="RHEA-COMP:13556"/>
        <dbReference type="ChEBI" id="CHEBI:29950"/>
        <dbReference type="ChEBI" id="CHEBI:82612"/>
        <dbReference type="ChEBI" id="CHEBI:137386"/>
        <dbReference type="ChEBI" id="CHEBI:137387"/>
        <dbReference type="EC" id="2.1.1.63"/>
    </reaction>
</comment>
<evidence type="ECO:0000256" key="6">
    <source>
        <dbReference type="ARBA" id="ARBA00022603"/>
    </source>
</evidence>